<feature type="region of interest" description="Disordered" evidence="1">
    <location>
        <begin position="22"/>
        <end position="136"/>
    </location>
</feature>
<dbReference type="HOGENOM" id="CLU_742101_0_0_1"/>
<feature type="compositionally biased region" description="Polar residues" evidence="1">
    <location>
        <begin position="116"/>
        <end position="126"/>
    </location>
</feature>
<protein>
    <submittedName>
        <fullName evidence="2">Uncharacterized protein</fullName>
    </submittedName>
</protein>
<gene>
    <name evidence="2" type="ORF">PIIN_01851</name>
</gene>
<feature type="compositionally biased region" description="Acidic residues" evidence="1">
    <location>
        <begin position="237"/>
        <end position="251"/>
    </location>
</feature>
<accession>G4T9I2</accession>
<keyword evidence="3" id="KW-1185">Reference proteome</keyword>
<proteinExistence type="predicted"/>
<feature type="region of interest" description="Disordered" evidence="1">
    <location>
        <begin position="236"/>
        <end position="275"/>
    </location>
</feature>
<dbReference type="InParanoid" id="G4T9I2"/>
<sequence length="373" mass="42208">MAEVASWSDIFDGELSDVDSIASVKPPATVSSIHEQEDSRKGVDPRPKRSTIKHSYAESDTSDDNDMRYNPITGSKRKRDDTLVENSPKKRVKDRGRSFGAGAFQPSKMHGEERPTASQTQMTSSQPLPLTPTPLTPSKAFVRLDLHGVATRSTNNNGYWWPAQKVESGRMDEVTYRLYGDDGNGPSRLITLAHYSFPYLQPFWVKPPIPRYTDANFQSGEAVDKKKFKDAVRELIRDDDDDDDDEVESQDDLNASEPAGSDEETDSIPDWSPPSPSPYLEYVGQAVLCKGRPEAKEYWPAKVAEYIAPTKPSSKPRFKIDFFDWRVGELTRDCFYTQYDKDEAEFAACKLDTRKIATWIERTAILQTRRTNL</sequence>
<comment type="caution">
    <text evidence="2">The sequence shown here is derived from an EMBL/GenBank/DDBJ whole genome shotgun (WGS) entry which is preliminary data.</text>
</comment>
<name>G4T9I2_SERID</name>
<dbReference type="AlphaFoldDB" id="G4T9I2"/>
<dbReference type="STRING" id="1109443.G4T9I2"/>
<organism evidence="2 3">
    <name type="scientific">Serendipita indica (strain DSM 11827)</name>
    <name type="common">Root endophyte fungus</name>
    <name type="synonym">Piriformospora indica</name>
    <dbReference type="NCBI Taxonomy" id="1109443"/>
    <lineage>
        <taxon>Eukaryota</taxon>
        <taxon>Fungi</taxon>
        <taxon>Dikarya</taxon>
        <taxon>Basidiomycota</taxon>
        <taxon>Agaricomycotina</taxon>
        <taxon>Agaricomycetes</taxon>
        <taxon>Sebacinales</taxon>
        <taxon>Serendipitaceae</taxon>
        <taxon>Serendipita</taxon>
    </lineage>
</organism>
<dbReference type="EMBL" id="CAFZ01000023">
    <property type="protein sequence ID" value="CCA67984.1"/>
    <property type="molecule type" value="Genomic_DNA"/>
</dbReference>
<evidence type="ECO:0000256" key="1">
    <source>
        <dbReference type="SAM" id="MobiDB-lite"/>
    </source>
</evidence>
<evidence type="ECO:0000313" key="3">
    <source>
        <dbReference type="Proteomes" id="UP000007148"/>
    </source>
</evidence>
<evidence type="ECO:0000313" key="2">
    <source>
        <dbReference type="EMBL" id="CCA67984.1"/>
    </source>
</evidence>
<feature type="compositionally biased region" description="Basic and acidic residues" evidence="1">
    <location>
        <begin position="34"/>
        <end position="47"/>
    </location>
</feature>
<dbReference type="OrthoDB" id="2505887at2759"/>
<reference evidence="2 3" key="1">
    <citation type="journal article" date="2011" name="PLoS Pathog.">
        <title>Endophytic Life Strategies Decoded by Genome and Transcriptome Analyses of the Mutualistic Root Symbiont Piriformospora indica.</title>
        <authorList>
            <person name="Zuccaro A."/>
            <person name="Lahrmann U."/>
            <person name="Guldener U."/>
            <person name="Langen G."/>
            <person name="Pfiffi S."/>
            <person name="Biedenkopf D."/>
            <person name="Wong P."/>
            <person name="Samans B."/>
            <person name="Grimm C."/>
            <person name="Basiewicz M."/>
            <person name="Murat C."/>
            <person name="Martin F."/>
            <person name="Kogel K.H."/>
        </authorList>
    </citation>
    <scope>NUCLEOTIDE SEQUENCE [LARGE SCALE GENOMIC DNA]</scope>
    <source>
        <strain evidence="2 3">DSM 11827</strain>
    </source>
</reference>
<dbReference type="Proteomes" id="UP000007148">
    <property type="component" value="Unassembled WGS sequence"/>
</dbReference>